<gene>
    <name evidence="3" type="ORF">AA957_04910</name>
</gene>
<keyword evidence="1" id="KW-0560">Oxidoreductase</keyword>
<dbReference type="InterPro" id="IPR006905">
    <property type="entry name" value="Flavin_halogenase"/>
</dbReference>
<organism evidence="3 4">
    <name type="scientific">Pseudomonas trivialis</name>
    <dbReference type="NCBI Taxonomy" id="200450"/>
    <lineage>
        <taxon>Bacteria</taxon>
        <taxon>Pseudomonadati</taxon>
        <taxon>Pseudomonadota</taxon>
        <taxon>Gammaproteobacteria</taxon>
        <taxon>Pseudomonadales</taxon>
        <taxon>Pseudomonadaceae</taxon>
        <taxon>Pseudomonas</taxon>
    </lineage>
</organism>
<dbReference type="GO" id="GO:0004497">
    <property type="term" value="F:monooxygenase activity"/>
    <property type="evidence" value="ECO:0007669"/>
    <property type="project" value="UniProtKB-KW"/>
</dbReference>
<dbReference type="AlphaFoldDB" id="A0A0H5A3N6"/>
<evidence type="ECO:0000256" key="1">
    <source>
        <dbReference type="ARBA" id="ARBA00023002"/>
    </source>
</evidence>
<dbReference type="KEGG" id="ptv:AA957_04910"/>
<keyword evidence="2" id="KW-0503">Monooxygenase</keyword>
<evidence type="ECO:0000313" key="3">
    <source>
        <dbReference type="EMBL" id="AKS05471.1"/>
    </source>
</evidence>
<dbReference type="InterPro" id="IPR050816">
    <property type="entry name" value="Flavin-dep_Halogenase_NPB"/>
</dbReference>
<dbReference type="Proteomes" id="UP000036608">
    <property type="component" value="Chromosome"/>
</dbReference>
<evidence type="ECO:0000256" key="2">
    <source>
        <dbReference type="ARBA" id="ARBA00023033"/>
    </source>
</evidence>
<dbReference type="OrthoDB" id="9785276at2"/>
<dbReference type="RefSeq" id="WP_049709197.1">
    <property type="nucleotide sequence ID" value="NZ_CP011507.1"/>
</dbReference>
<reference evidence="3 4" key="1">
    <citation type="journal article" date="2015" name="Genome Announc.">
        <title>Complete Genome Sequence of the Rhizobacterium Pseudomonas trivialis Strain IHBB745 with Multiple Plant Growth-Promoting Activities and Tolerance to Desiccation and Alkalinity.</title>
        <authorList>
            <person name="Gulati A."/>
            <person name="Swarnkar M.K."/>
            <person name="Vyas P."/>
            <person name="Rahi P."/>
            <person name="Thakur R."/>
            <person name="Thakur N."/>
            <person name="Singh A.K."/>
        </authorList>
    </citation>
    <scope>NUCLEOTIDE SEQUENCE [LARGE SCALE GENOMIC DNA]</scope>
    <source>
        <strain evidence="4">745</strain>
    </source>
</reference>
<dbReference type="Pfam" id="PF12831">
    <property type="entry name" value="FAD_oxidored"/>
    <property type="match status" value="1"/>
</dbReference>
<protein>
    <recommendedName>
        <fullName evidence="5">FAD-dependent oxidoreductase</fullName>
    </recommendedName>
</protein>
<evidence type="ECO:0000313" key="4">
    <source>
        <dbReference type="Proteomes" id="UP000036608"/>
    </source>
</evidence>
<sequence>MNDFDVVVMGAGPAGCAAAIHCAQRGLRVGLVERRHFPRHRPGETLHPGVEPLLQQLGGNAMLTDPAYLRHAGHWVHWDGPPRFHGFGGDAWRGFQIPRALLDQQLLQQAHTLGVQVSQPKCVSQVLQQHGRVSGAQVGATQWTARYVVDATGRHGWLQRQLRTPSQRFSPRLIARYGYCENSDLPDTALGLFANRYGWHWLTRISRTCVHWTQLYFYAAHTHRAIPSALDHRAATDAMRGADVTWRCAQHTAGPGYFLVGDAAATLDPCASHGVIKALISGMQAASAIVDCLSWPAGEPSIQAAYQAWIQEGFKRDVTALRSFYQAHPHPPAWLHTQE</sequence>
<dbReference type="EMBL" id="CP011507">
    <property type="protein sequence ID" value="AKS05471.1"/>
    <property type="molecule type" value="Genomic_DNA"/>
</dbReference>
<evidence type="ECO:0008006" key="5">
    <source>
        <dbReference type="Google" id="ProtNLM"/>
    </source>
</evidence>
<dbReference type="PANTHER" id="PTHR43747:SF5">
    <property type="entry name" value="FAD-BINDING DOMAIN-CONTAINING PROTEIN"/>
    <property type="match status" value="1"/>
</dbReference>
<dbReference type="PATRIC" id="fig|200450.3.peg.1020"/>
<proteinExistence type="predicted"/>
<name>A0A0H5A3N6_9PSED</name>
<dbReference type="Pfam" id="PF04820">
    <property type="entry name" value="Trp_halogenase"/>
    <property type="match status" value="1"/>
</dbReference>
<accession>A0A0H5A3N6</accession>
<reference evidence="4" key="2">
    <citation type="submission" date="2015-05" db="EMBL/GenBank/DDBJ databases">
        <authorList>
            <person name="Swarnkar M.K."/>
            <person name="Vyas P."/>
            <person name="Rahi P."/>
            <person name="Thakur R."/>
            <person name="Thakur N."/>
            <person name="Singh A.K."/>
            <person name="Gulati A."/>
        </authorList>
    </citation>
    <scope>NUCLEOTIDE SEQUENCE [LARGE SCALE GENOMIC DNA]</scope>
    <source>
        <strain evidence="4">745</strain>
    </source>
</reference>
<dbReference type="PANTHER" id="PTHR43747">
    <property type="entry name" value="FAD-BINDING PROTEIN"/>
    <property type="match status" value="1"/>
</dbReference>
<dbReference type="InterPro" id="IPR036188">
    <property type="entry name" value="FAD/NAD-bd_sf"/>
</dbReference>
<dbReference type="Gene3D" id="3.50.50.60">
    <property type="entry name" value="FAD/NAD(P)-binding domain"/>
    <property type="match status" value="1"/>
</dbReference>
<dbReference type="SUPFAM" id="SSF51905">
    <property type="entry name" value="FAD/NAD(P)-binding domain"/>
    <property type="match status" value="1"/>
</dbReference>
<dbReference type="PRINTS" id="PR00420">
    <property type="entry name" value="RNGMNOXGNASE"/>
</dbReference>